<name>A0A024U8W0_9STRA</name>
<dbReference type="RefSeq" id="XP_008868917.1">
    <property type="nucleotide sequence ID" value="XM_008870695.1"/>
</dbReference>
<dbReference type="AlphaFoldDB" id="A0A024U8W0"/>
<sequence>MEVQPQPLHMPTTPGDFPAQSRRSKANSYDTSFLDMSKGISDDQQDLLRKKQEVVDVCLASPLSTTTSPHSTGQKAIRMPKAMAI</sequence>
<dbReference type="VEuPathDB" id="FungiDB:H310_05859"/>
<evidence type="ECO:0000313" key="2">
    <source>
        <dbReference type="EMBL" id="ETW02312.1"/>
    </source>
</evidence>
<organism evidence="2">
    <name type="scientific">Aphanomyces invadans</name>
    <dbReference type="NCBI Taxonomy" id="157072"/>
    <lineage>
        <taxon>Eukaryota</taxon>
        <taxon>Sar</taxon>
        <taxon>Stramenopiles</taxon>
        <taxon>Oomycota</taxon>
        <taxon>Saprolegniomycetes</taxon>
        <taxon>Saprolegniales</taxon>
        <taxon>Verrucalvaceae</taxon>
        <taxon>Aphanomyces</taxon>
    </lineage>
</organism>
<accession>A0A024U8W0</accession>
<reference evidence="2" key="1">
    <citation type="submission" date="2013-12" db="EMBL/GenBank/DDBJ databases">
        <title>The Genome Sequence of Aphanomyces invadans NJM9701.</title>
        <authorList>
            <consortium name="The Broad Institute Genomics Platform"/>
            <person name="Russ C."/>
            <person name="Tyler B."/>
            <person name="van West P."/>
            <person name="Dieguez-Uribeondo J."/>
            <person name="Young S.K."/>
            <person name="Zeng Q."/>
            <person name="Gargeya S."/>
            <person name="Fitzgerald M."/>
            <person name="Abouelleil A."/>
            <person name="Alvarado L."/>
            <person name="Chapman S.B."/>
            <person name="Gainer-Dewar J."/>
            <person name="Goldberg J."/>
            <person name="Griggs A."/>
            <person name="Gujja S."/>
            <person name="Hansen M."/>
            <person name="Howarth C."/>
            <person name="Imamovic A."/>
            <person name="Ireland A."/>
            <person name="Larimer J."/>
            <person name="McCowan C."/>
            <person name="Murphy C."/>
            <person name="Pearson M."/>
            <person name="Poon T.W."/>
            <person name="Priest M."/>
            <person name="Roberts A."/>
            <person name="Saif S."/>
            <person name="Shea T."/>
            <person name="Sykes S."/>
            <person name="Wortman J."/>
            <person name="Nusbaum C."/>
            <person name="Birren B."/>
        </authorList>
    </citation>
    <scope>NUCLEOTIDE SEQUENCE [LARGE SCALE GENOMIC DNA]</scope>
    <source>
        <strain evidence="2">NJM9701</strain>
    </source>
</reference>
<dbReference type="GeneID" id="20082909"/>
<protein>
    <submittedName>
        <fullName evidence="2">Uncharacterized protein</fullName>
    </submittedName>
</protein>
<gene>
    <name evidence="2" type="ORF">H310_05859</name>
</gene>
<feature type="region of interest" description="Disordered" evidence="1">
    <location>
        <begin position="1"/>
        <end position="28"/>
    </location>
</feature>
<evidence type="ECO:0000256" key="1">
    <source>
        <dbReference type="SAM" id="MobiDB-lite"/>
    </source>
</evidence>
<proteinExistence type="predicted"/>
<dbReference type="OrthoDB" id="77205at2759"/>
<feature type="region of interest" description="Disordered" evidence="1">
    <location>
        <begin position="63"/>
        <end position="85"/>
    </location>
</feature>
<feature type="compositionally biased region" description="Low complexity" evidence="1">
    <location>
        <begin position="63"/>
        <end position="72"/>
    </location>
</feature>
<dbReference type="EMBL" id="KI913961">
    <property type="protein sequence ID" value="ETW02312.1"/>
    <property type="molecule type" value="Genomic_DNA"/>
</dbReference>